<dbReference type="PROSITE" id="PS01031">
    <property type="entry name" value="SHSP"/>
    <property type="match status" value="1"/>
</dbReference>
<dbReference type="Pfam" id="PF00011">
    <property type="entry name" value="HSP20"/>
    <property type="match status" value="1"/>
</dbReference>
<dbReference type="RefSeq" id="WP_183731210.1">
    <property type="nucleotide sequence ID" value="NZ_JACHID010000006.1"/>
</dbReference>
<name>A0A7W7Y4D4_9BACT</name>
<dbReference type="InterPro" id="IPR002068">
    <property type="entry name" value="A-crystallin/Hsp20_dom"/>
</dbReference>
<evidence type="ECO:0000256" key="2">
    <source>
        <dbReference type="RuleBase" id="RU003616"/>
    </source>
</evidence>
<evidence type="ECO:0000313" key="5">
    <source>
        <dbReference type="Proteomes" id="UP000528322"/>
    </source>
</evidence>
<accession>A0A7W7Y4D4</accession>
<proteinExistence type="inferred from homology"/>
<dbReference type="EMBL" id="JACHID010000006">
    <property type="protein sequence ID" value="MBB5021814.1"/>
    <property type="molecule type" value="Genomic_DNA"/>
</dbReference>
<sequence length="141" mass="15755">MRYFDIFDGLDNLMKGFGSLTPLNPTEGQLMGAEHGYPALNLWEDSDHFHVEVACPGVKKEDIDISANRNMLTLELERKERQGEGLEYSRIESRYGKFKRNIALKADVDLDSISATYNDGILSIAIPKAAHTKPKKIAISA</sequence>
<reference evidence="4 5" key="1">
    <citation type="submission" date="2020-08" db="EMBL/GenBank/DDBJ databases">
        <title>Genomic Encyclopedia of Type Strains, Phase IV (KMG-IV): sequencing the most valuable type-strain genomes for metagenomic binning, comparative biology and taxonomic classification.</title>
        <authorList>
            <person name="Goeker M."/>
        </authorList>
    </citation>
    <scope>NUCLEOTIDE SEQUENCE [LARGE SCALE GENOMIC DNA]</scope>
    <source>
        <strain evidence="4 5">DSM 22071</strain>
    </source>
</reference>
<keyword evidence="5" id="KW-1185">Reference proteome</keyword>
<organism evidence="4 5">
    <name type="scientific">Desulfurispira natronophila</name>
    <dbReference type="NCBI Taxonomy" id="682562"/>
    <lineage>
        <taxon>Bacteria</taxon>
        <taxon>Pseudomonadati</taxon>
        <taxon>Chrysiogenota</taxon>
        <taxon>Chrysiogenia</taxon>
        <taxon>Chrysiogenales</taxon>
        <taxon>Chrysiogenaceae</taxon>
        <taxon>Desulfurispira</taxon>
    </lineage>
</organism>
<dbReference type="Proteomes" id="UP000528322">
    <property type="component" value="Unassembled WGS sequence"/>
</dbReference>
<comment type="caution">
    <text evidence="4">The sequence shown here is derived from an EMBL/GenBank/DDBJ whole genome shotgun (WGS) entry which is preliminary data.</text>
</comment>
<comment type="similarity">
    <text evidence="1 2">Belongs to the small heat shock protein (HSP20) family.</text>
</comment>
<dbReference type="PANTHER" id="PTHR11527">
    <property type="entry name" value="HEAT-SHOCK PROTEIN 20 FAMILY MEMBER"/>
    <property type="match status" value="1"/>
</dbReference>
<feature type="domain" description="SHSP" evidence="3">
    <location>
        <begin position="31"/>
        <end position="141"/>
    </location>
</feature>
<dbReference type="SUPFAM" id="SSF49764">
    <property type="entry name" value="HSP20-like chaperones"/>
    <property type="match status" value="1"/>
</dbReference>
<evidence type="ECO:0000259" key="3">
    <source>
        <dbReference type="PROSITE" id="PS01031"/>
    </source>
</evidence>
<evidence type="ECO:0000256" key="1">
    <source>
        <dbReference type="PROSITE-ProRule" id="PRU00285"/>
    </source>
</evidence>
<dbReference type="InterPro" id="IPR008978">
    <property type="entry name" value="HSP20-like_chaperone"/>
</dbReference>
<gene>
    <name evidence="4" type="ORF">HNR37_001128</name>
</gene>
<dbReference type="InterPro" id="IPR031107">
    <property type="entry name" value="Small_HSP"/>
</dbReference>
<dbReference type="CDD" id="cd06464">
    <property type="entry name" value="ACD_sHsps-like"/>
    <property type="match status" value="1"/>
</dbReference>
<evidence type="ECO:0000313" key="4">
    <source>
        <dbReference type="EMBL" id="MBB5021814.1"/>
    </source>
</evidence>
<dbReference type="Gene3D" id="2.60.40.790">
    <property type="match status" value="1"/>
</dbReference>
<dbReference type="AlphaFoldDB" id="A0A7W7Y4D4"/>
<protein>
    <submittedName>
        <fullName evidence="4">HSP20 family protein</fullName>
    </submittedName>
</protein>